<dbReference type="HOGENOM" id="CLU_612462_0_0_1"/>
<evidence type="ECO:0008006" key="4">
    <source>
        <dbReference type="Google" id="ProtNLM"/>
    </source>
</evidence>
<dbReference type="eggNOG" id="ENOG502RNYB">
    <property type="taxonomic scope" value="Eukaryota"/>
</dbReference>
<name>A1CBV2_ASPCL</name>
<gene>
    <name evidence="2" type="ORF">ACLA_016660</name>
</gene>
<dbReference type="KEGG" id="act:ACLA_016660"/>
<dbReference type="PANTHER" id="PTHR36167:SF3">
    <property type="entry name" value="C2H2 FINGER DOMAIN TRANSCRIPTION FACTOR (EUROFUNG)-RELATED"/>
    <property type="match status" value="1"/>
</dbReference>
<keyword evidence="3" id="KW-1185">Reference proteome</keyword>
<dbReference type="Proteomes" id="UP000006701">
    <property type="component" value="Unassembled WGS sequence"/>
</dbReference>
<evidence type="ECO:0000256" key="1">
    <source>
        <dbReference type="SAM" id="MobiDB-lite"/>
    </source>
</evidence>
<dbReference type="InterPro" id="IPR039327">
    <property type="entry name" value="CON7-like"/>
</dbReference>
<accession>A1CBV2</accession>
<feature type="region of interest" description="Disordered" evidence="1">
    <location>
        <begin position="203"/>
        <end position="264"/>
    </location>
</feature>
<organism evidence="2 3">
    <name type="scientific">Aspergillus clavatus (strain ATCC 1007 / CBS 513.65 / DSM 816 / NCTC 3887 / NRRL 1 / QM 1276 / 107)</name>
    <dbReference type="NCBI Taxonomy" id="344612"/>
    <lineage>
        <taxon>Eukaryota</taxon>
        <taxon>Fungi</taxon>
        <taxon>Dikarya</taxon>
        <taxon>Ascomycota</taxon>
        <taxon>Pezizomycotina</taxon>
        <taxon>Eurotiomycetes</taxon>
        <taxon>Eurotiomycetidae</taxon>
        <taxon>Eurotiales</taxon>
        <taxon>Aspergillaceae</taxon>
        <taxon>Aspergillus</taxon>
        <taxon>Aspergillus subgen. Fumigati</taxon>
    </lineage>
</organism>
<feature type="compositionally biased region" description="Basic and acidic residues" evidence="1">
    <location>
        <begin position="203"/>
        <end position="221"/>
    </location>
</feature>
<evidence type="ECO:0000313" key="3">
    <source>
        <dbReference type="Proteomes" id="UP000006701"/>
    </source>
</evidence>
<protein>
    <recommendedName>
        <fullName evidence="4">Fungal N-terminal domain-containing protein</fullName>
    </recommendedName>
</protein>
<dbReference type="AlphaFoldDB" id="A1CBV2"/>
<dbReference type="GO" id="GO:0006355">
    <property type="term" value="P:regulation of DNA-templated transcription"/>
    <property type="evidence" value="ECO:0007669"/>
    <property type="project" value="InterPro"/>
</dbReference>
<dbReference type="OrthoDB" id="5431013at2759"/>
<dbReference type="EMBL" id="DS027049">
    <property type="protein sequence ID" value="EAW13220.1"/>
    <property type="molecule type" value="Genomic_DNA"/>
</dbReference>
<dbReference type="PANTHER" id="PTHR36167">
    <property type="entry name" value="C2H2 FINGER DOMAIN TRANSCRIPTION FACTOR (EUROFUNG)-RELATED"/>
    <property type="match status" value="1"/>
</dbReference>
<evidence type="ECO:0000313" key="2">
    <source>
        <dbReference type="EMBL" id="EAW13220.1"/>
    </source>
</evidence>
<proteinExistence type="predicted"/>
<dbReference type="VEuPathDB" id="FungiDB:ACLA_016660"/>
<dbReference type="GeneID" id="4706936"/>
<sequence length="447" mass="49073">MEVIGGVSAILEIAAAGVQCSIKLAALAKQIRSASEQISNIADDVSLNASILQQLGQLMDESYSQNEKPKSASKDRAPGLFSAEGLKTTESLAARCNKIFNSLEELLRKSSKQFKLGSSADGMKLSRSEMLKWPFVKPELDGMRDELRHVKDSLMLMLQVALLAYSRSTANSGHRARNIAPYAEEDQIILVRAIYQAQEELKGDKADVNDKPGGELPERPAKVSTQSNNVAPWKEPAVSSTDVKGPGLFQTQGNPSAPAQPDRKKHSIFAPIQTSFQPDELLPSPPPLPPPPIYRLTPTYDIQMLTPQPTIINTTLAVQYILRCVSLAQDVVQPQIEQQKSASKQTVLDRLASLTGEEQQALELIPFSPVDEQSEPWSRSGPAKLEDYQTEETMAIIDAPAKSPETVTVHDDFDQDAFQETFDSLESYSEMEGVVDDLLAKYTTYQG</sequence>
<reference evidence="2 3" key="1">
    <citation type="journal article" date="2008" name="PLoS Genet.">
        <title>Genomic islands in the pathogenic filamentous fungus Aspergillus fumigatus.</title>
        <authorList>
            <person name="Fedorova N.D."/>
            <person name="Khaldi N."/>
            <person name="Joardar V.S."/>
            <person name="Maiti R."/>
            <person name="Amedeo P."/>
            <person name="Anderson M.J."/>
            <person name="Crabtree J."/>
            <person name="Silva J.C."/>
            <person name="Badger J.H."/>
            <person name="Albarraq A."/>
            <person name="Angiuoli S."/>
            <person name="Bussey H."/>
            <person name="Bowyer P."/>
            <person name="Cotty P.J."/>
            <person name="Dyer P.S."/>
            <person name="Egan A."/>
            <person name="Galens K."/>
            <person name="Fraser-Liggett C.M."/>
            <person name="Haas B.J."/>
            <person name="Inman J.M."/>
            <person name="Kent R."/>
            <person name="Lemieux S."/>
            <person name="Malavazi I."/>
            <person name="Orvis J."/>
            <person name="Roemer T."/>
            <person name="Ronning C.M."/>
            <person name="Sundaram J.P."/>
            <person name="Sutton G."/>
            <person name="Turner G."/>
            <person name="Venter J.C."/>
            <person name="White O.R."/>
            <person name="Whitty B.R."/>
            <person name="Youngman P."/>
            <person name="Wolfe K.H."/>
            <person name="Goldman G.H."/>
            <person name="Wortman J.R."/>
            <person name="Jiang B."/>
            <person name="Denning D.W."/>
            <person name="Nierman W.C."/>
        </authorList>
    </citation>
    <scope>NUCLEOTIDE SEQUENCE [LARGE SCALE GENOMIC DNA]</scope>
    <source>
        <strain evidence="3">ATCC 1007 / CBS 513.65 / DSM 816 / NCTC 3887 / NRRL 1</strain>
    </source>
</reference>
<dbReference type="RefSeq" id="XP_001274646.1">
    <property type="nucleotide sequence ID" value="XM_001274645.1"/>
</dbReference>